<organism evidence="3 4">
    <name type="scientific">Neoroseomonas alkaliterrae</name>
    <dbReference type="NCBI Taxonomy" id="1452450"/>
    <lineage>
        <taxon>Bacteria</taxon>
        <taxon>Pseudomonadati</taxon>
        <taxon>Pseudomonadota</taxon>
        <taxon>Alphaproteobacteria</taxon>
        <taxon>Acetobacterales</taxon>
        <taxon>Acetobacteraceae</taxon>
        <taxon>Neoroseomonas</taxon>
    </lineage>
</organism>
<dbReference type="InterPro" id="IPR028087">
    <property type="entry name" value="Tad_N"/>
</dbReference>
<dbReference type="InterPro" id="IPR036465">
    <property type="entry name" value="vWFA_dom_sf"/>
</dbReference>
<feature type="transmembrane region" description="Helical" evidence="1">
    <location>
        <begin position="20"/>
        <end position="39"/>
    </location>
</feature>
<keyword evidence="4" id="KW-1185">Reference proteome</keyword>
<dbReference type="Gene3D" id="3.40.50.410">
    <property type="entry name" value="von Willebrand factor, type A domain"/>
    <property type="match status" value="2"/>
</dbReference>
<name>A0A840XQ12_9PROT</name>
<dbReference type="RefSeq" id="WP_184485663.1">
    <property type="nucleotide sequence ID" value="NZ_JAAEDJ010000051.1"/>
</dbReference>
<accession>A0A840XQ12</accession>
<feature type="domain" description="Putative Flp pilus-assembly TadG-like N-terminal" evidence="2">
    <location>
        <begin position="18"/>
        <end position="64"/>
    </location>
</feature>
<keyword evidence="1" id="KW-0472">Membrane</keyword>
<evidence type="ECO:0000256" key="1">
    <source>
        <dbReference type="SAM" id="Phobius"/>
    </source>
</evidence>
<reference evidence="3 4" key="1">
    <citation type="submission" date="2020-08" db="EMBL/GenBank/DDBJ databases">
        <title>Genomic Encyclopedia of Type Strains, Phase IV (KMG-IV): sequencing the most valuable type-strain genomes for metagenomic binning, comparative biology and taxonomic classification.</title>
        <authorList>
            <person name="Goeker M."/>
        </authorList>
    </citation>
    <scope>NUCLEOTIDE SEQUENCE [LARGE SCALE GENOMIC DNA]</scope>
    <source>
        <strain evidence="3 4">DSM 25895</strain>
    </source>
</reference>
<dbReference type="Pfam" id="PF13400">
    <property type="entry name" value="Tad"/>
    <property type="match status" value="1"/>
</dbReference>
<dbReference type="SUPFAM" id="SSF53300">
    <property type="entry name" value="vWA-like"/>
    <property type="match status" value="1"/>
</dbReference>
<evidence type="ECO:0000259" key="2">
    <source>
        <dbReference type="Pfam" id="PF13400"/>
    </source>
</evidence>
<sequence length="628" mass="67324">MSKPRKPTGLLGRREERGAIAALSAIVMIAVIGSAGLAVDLSRIWLLSARLKTAVDASSLVAARTIDSPTRDADTRALFWANMTRNGTQQNYVLSQIPNASATPVIERVSDTRIRVSASATIPTTLFSIISPGTTQMFETTLAEREGSGLELAIVLDQTASMRQSAPGFTSKLAAAQNAARTMLDILYGTDDTRRNLWVSVVPFSRTISFGPNNTSFLNTAGLPPDWNVNNWSGCVEARRDGNDITDISPATIDGRFRPYFDQSTYRRVGFVLLQSGSAVTGTTLTNIISQTRNQTQFATQTAVPARNIDGVDHSGYTVPLTVGANACTTANAYTPINVNLFATAAATTTTAYTVAFCRGDNDFMNPNGLSTTTSDGLRYNPEFAYLRNAGMGPVGNLATSSAGPNRLCTMNQILPLTASRATVQAAIDAIQAPIRSGGTTTPVGMQGAWYTLSPQWQNWWPNIATNGGALGALPLAYNTRNMNKAVVLLSDGDNNWQGFYTSTQVRGSPTGTELLYNAYGRVADWNANFPSLPISPVNQTNADARLDTRFVAICQAMKGTASTNPNDHRIRIYVVGFEVANSTHRTLLQNCASGTSDPYYFEAPSASALQGAFSQIANALTQLRLVE</sequence>
<comment type="caution">
    <text evidence="3">The sequence shown here is derived from an EMBL/GenBank/DDBJ whole genome shotgun (WGS) entry which is preliminary data.</text>
</comment>
<keyword evidence="1" id="KW-0812">Transmembrane</keyword>
<protein>
    <submittedName>
        <fullName evidence="3">Flp pilus assembly pilin Flp</fullName>
    </submittedName>
</protein>
<dbReference type="Proteomes" id="UP000562254">
    <property type="component" value="Unassembled WGS sequence"/>
</dbReference>
<dbReference type="EMBL" id="JACIJE010000007">
    <property type="protein sequence ID" value="MBB5690655.1"/>
    <property type="molecule type" value="Genomic_DNA"/>
</dbReference>
<proteinExistence type="predicted"/>
<evidence type="ECO:0000313" key="4">
    <source>
        <dbReference type="Proteomes" id="UP000562254"/>
    </source>
</evidence>
<keyword evidence="1" id="KW-1133">Transmembrane helix</keyword>
<dbReference type="AlphaFoldDB" id="A0A840XQ12"/>
<evidence type="ECO:0000313" key="3">
    <source>
        <dbReference type="EMBL" id="MBB5690655.1"/>
    </source>
</evidence>
<gene>
    <name evidence="3" type="ORF">FHS88_002790</name>
</gene>